<dbReference type="EMBL" id="HADY01025335">
    <property type="protein sequence ID" value="SBP63820.1"/>
    <property type="molecule type" value="Transcribed_RNA"/>
</dbReference>
<protein>
    <submittedName>
        <fullName evidence="1">Uncharacterized protein</fullName>
    </submittedName>
</protein>
<evidence type="ECO:0000313" key="1">
    <source>
        <dbReference type="EMBL" id="SBP63820.1"/>
    </source>
</evidence>
<reference evidence="1" key="2">
    <citation type="submission" date="2016-06" db="EMBL/GenBank/DDBJ databases">
        <title>The genome of a short-lived fish provides insights into sex chromosome evolution and the genetic control of aging.</title>
        <authorList>
            <person name="Reichwald K."/>
            <person name="Felder M."/>
            <person name="Petzold A."/>
            <person name="Koch P."/>
            <person name="Groth M."/>
            <person name="Platzer M."/>
        </authorList>
    </citation>
    <scope>NUCLEOTIDE SEQUENCE</scope>
    <source>
        <tissue evidence="1">Brain</tissue>
    </source>
</reference>
<feature type="non-terminal residue" evidence="1">
    <location>
        <position position="77"/>
    </location>
</feature>
<gene>
    <name evidence="1" type="primary">Nfu_g_1_021875</name>
</gene>
<organism evidence="1">
    <name type="scientific">Nothobranchius furzeri</name>
    <name type="common">Turquoise killifish</name>
    <dbReference type="NCBI Taxonomy" id="105023"/>
    <lineage>
        <taxon>Eukaryota</taxon>
        <taxon>Metazoa</taxon>
        <taxon>Chordata</taxon>
        <taxon>Craniata</taxon>
        <taxon>Vertebrata</taxon>
        <taxon>Euteleostomi</taxon>
        <taxon>Actinopterygii</taxon>
        <taxon>Neopterygii</taxon>
        <taxon>Teleostei</taxon>
        <taxon>Neoteleostei</taxon>
        <taxon>Acanthomorphata</taxon>
        <taxon>Ovalentaria</taxon>
        <taxon>Atherinomorphae</taxon>
        <taxon>Cyprinodontiformes</taxon>
        <taxon>Nothobranchiidae</taxon>
        <taxon>Nothobranchius</taxon>
    </lineage>
</organism>
<accession>A0A1A8BBF1</accession>
<name>A0A1A8BBF1_NOTFU</name>
<feature type="non-terminal residue" evidence="1">
    <location>
        <position position="1"/>
    </location>
</feature>
<dbReference type="AlphaFoldDB" id="A0A1A8BBF1"/>
<reference evidence="1" key="1">
    <citation type="submission" date="2016-05" db="EMBL/GenBank/DDBJ databases">
        <authorList>
            <person name="Lavstsen T."/>
            <person name="Jespersen J.S."/>
        </authorList>
    </citation>
    <scope>NUCLEOTIDE SEQUENCE</scope>
    <source>
        <tissue evidence="1">Brain</tissue>
    </source>
</reference>
<sequence>KRGERAAGWNLCNMVAELKVQAWAWWIFSSSAAENLHGLEGETAGPLTPLLPVAKYAASKSSIAGKLTKPYFSAPSR</sequence>
<proteinExistence type="predicted"/>